<organism evidence="1">
    <name type="scientific">Mesocestoides corti</name>
    <name type="common">Flatworm</name>
    <dbReference type="NCBI Taxonomy" id="53468"/>
    <lineage>
        <taxon>Eukaryota</taxon>
        <taxon>Metazoa</taxon>
        <taxon>Spiralia</taxon>
        <taxon>Lophotrochozoa</taxon>
        <taxon>Platyhelminthes</taxon>
        <taxon>Cestoda</taxon>
        <taxon>Eucestoda</taxon>
        <taxon>Cyclophyllidea</taxon>
        <taxon>Mesocestoididae</taxon>
        <taxon>Mesocestoides</taxon>
    </lineage>
</organism>
<proteinExistence type="predicted"/>
<dbReference type="AlphaFoldDB" id="A0A5K3FWJ9"/>
<name>A0A5K3FWJ9_MESCO</name>
<accession>A0A5K3FWJ9</accession>
<sequence>MRSQNSSRGSLKSVGVHRIVPNNPTLPSSLVKTFPAWMLQRQCASPTLDISSNRIYLLH</sequence>
<evidence type="ECO:0000313" key="1">
    <source>
        <dbReference type="WBParaSite" id="MCU_012309-RA"/>
    </source>
</evidence>
<reference evidence="1" key="1">
    <citation type="submission" date="2019-11" db="UniProtKB">
        <authorList>
            <consortium name="WormBaseParasite"/>
        </authorList>
    </citation>
    <scope>IDENTIFICATION</scope>
</reference>
<dbReference type="WBParaSite" id="MCU_012309-RA">
    <property type="protein sequence ID" value="MCU_012309-RA"/>
    <property type="gene ID" value="MCU_012309"/>
</dbReference>
<protein>
    <submittedName>
        <fullName evidence="1">Uncharacterized protein</fullName>
    </submittedName>
</protein>